<sequence length="34" mass="3853">MPLGSTEFPVLKCLIYHVFADVVIYFGARHDTIV</sequence>
<dbReference type="AlphaFoldDB" id="A0A2P2N8N4"/>
<organism evidence="1">
    <name type="scientific">Rhizophora mucronata</name>
    <name type="common">Asiatic mangrove</name>
    <dbReference type="NCBI Taxonomy" id="61149"/>
    <lineage>
        <taxon>Eukaryota</taxon>
        <taxon>Viridiplantae</taxon>
        <taxon>Streptophyta</taxon>
        <taxon>Embryophyta</taxon>
        <taxon>Tracheophyta</taxon>
        <taxon>Spermatophyta</taxon>
        <taxon>Magnoliopsida</taxon>
        <taxon>eudicotyledons</taxon>
        <taxon>Gunneridae</taxon>
        <taxon>Pentapetalae</taxon>
        <taxon>rosids</taxon>
        <taxon>fabids</taxon>
        <taxon>Malpighiales</taxon>
        <taxon>Rhizophoraceae</taxon>
        <taxon>Rhizophora</taxon>
    </lineage>
</organism>
<name>A0A2P2N8N4_RHIMU</name>
<evidence type="ECO:0000313" key="1">
    <source>
        <dbReference type="EMBL" id="MBX38812.1"/>
    </source>
</evidence>
<reference evidence="1" key="1">
    <citation type="submission" date="2018-02" db="EMBL/GenBank/DDBJ databases">
        <title>Rhizophora mucronata_Transcriptome.</title>
        <authorList>
            <person name="Meera S.P."/>
            <person name="Sreeshan A."/>
            <person name="Augustine A."/>
        </authorList>
    </citation>
    <scope>NUCLEOTIDE SEQUENCE</scope>
    <source>
        <tissue evidence="1">Leaf</tissue>
    </source>
</reference>
<protein>
    <submittedName>
        <fullName evidence="1">Uncharacterized protein</fullName>
    </submittedName>
</protein>
<accession>A0A2P2N8N4</accession>
<proteinExistence type="predicted"/>
<dbReference type="EMBL" id="GGEC01058328">
    <property type="protein sequence ID" value="MBX38812.1"/>
    <property type="molecule type" value="Transcribed_RNA"/>
</dbReference>